<comment type="caution">
    <text evidence="1">The sequence shown here is derived from an EMBL/GenBank/DDBJ whole genome shotgun (WGS) entry which is preliminary data.</text>
</comment>
<proteinExistence type="predicted"/>
<dbReference type="EMBL" id="VIEB01006000">
    <property type="protein sequence ID" value="TQD68995.1"/>
    <property type="molecule type" value="Genomic_DNA"/>
</dbReference>
<accession>A0A540K448</accession>
<organism evidence="1 2">
    <name type="scientific">Malus baccata</name>
    <name type="common">Siberian crab apple</name>
    <name type="synonym">Pyrus baccata</name>
    <dbReference type="NCBI Taxonomy" id="106549"/>
    <lineage>
        <taxon>Eukaryota</taxon>
        <taxon>Viridiplantae</taxon>
        <taxon>Streptophyta</taxon>
        <taxon>Embryophyta</taxon>
        <taxon>Tracheophyta</taxon>
        <taxon>Spermatophyta</taxon>
        <taxon>Magnoliopsida</taxon>
        <taxon>eudicotyledons</taxon>
        <taxon>Gunneridae</taxon>
        <taxon>Pentapetalae</taxon>
        <taxon>rosids</taxon>
        <taxon>fabids</taxon>
        <taxon>Rosales</taxon>
        <taxon>Rosaceae</taxon>
        <taxon>Amygdaloideae</taxon>
        <taxon>Maleae</taxon>
        <taxon>Malus</taxon>
    </lineage>
</organism>
<keyword evidence="2" id="KW-1185">Reference proteome</keyword>
<sequence>MADWLQGNTGMIDWLQSATSIHVKLVCNINIRMASNAKSSPVLAAFLSKVLSNNMNVRSTKRGMTLRILNVMN</sequence>
<protein>
    <submittedName>
        <fullName evidence="1">Uncharacterized protein</fullName>
    </submittedName>
</protein>
<dbReference type="Proteomes" id="UP000315295">
    <property type="component" value="Unassembled WGS sequence"/>
</dbReference>
<evidence type="ECO:0000313" key="2">
    <source>
        <dbReference type="Proteomes" id="UP000315295"/>
    </source>
</evidence>
<gene>
    <name evidence="1" type="ORF">C1H46_045472</name>
</gene>
<dbReference type="AlphaFoldDB" id="A0A540K448"/>
<reference evidence="1 2" key="1">
    <citation type="journal article" date="2019" name="G3 (Bethesda)">
        <title>Sequencing of a Wild Apple (Malus baccata) Genome Unravels the Differences Between Cultivated and Wild Apple Species Regarding Disease Resistance and Cold Tolerance.</title>
        <authorList>
            <person name="Chen X."/>
        </authorList>
    </citation>
    <scope>NUCLEOTIDE SEQUENCE [LARGE SCALE GENOMIC DNA]</scope>
    <source>
        <strain evidence="2">cv. Shandingzi</strain>
        <tissue evidence="1">Leaves</tissue>
    </source>
</reference>
<name>A0A540K448_MALBA</name>
<evidence type="ECO:0000313" key="1">
    <source>
        <dbReference type="EMBL" id="TQD68995.1"/>
    </source>
</evidence>